<gene>
    <name evidence="1" type="ORF">GCM10023235_64000</name>
</gene>
<proteinExistence type="predicted"/>
<accession>A0ABP9ELZ3</accession>
<evidence type="ECO:0000313" key="2">
    <source>
        <dbReference type="Proteomes" id="UP001501752"/>
    </source>
</evidence>
<sequence>MGEPMHTAGAVRAVQSVLDRLGKDGQAEVRNWSVVWIGVDLLQAAGPVATGLAMTFLVELPASLAPAALARRGLDW</sequence>
<reference evidence="2" key="1">
    <citation type="journal article" date="2019" name="Int. J. Syst. Evol. Microbiol.">
        <title>The Global Catalogue of Microorganisms (GCM) 10K type strain sequencing project: providing services to taxonomists for standard genome sequencing and annotation.</title>
        <authorList>
            <consortium name="The Broad Institute Genomics Platform"/>
            <consortium name="The Broad Institute Genome Sequencing Center for Infectious Disease"/>
            <person name="Wu L."/>
            <person name="Ma J."/>
        </authorList>
    </citation>
    <scope>NUCLEOTIDE SEQUENCE [LARGE SCALE GENOMIC DNA]</scope>
    <source>
        <strain evidence="2">JCM 13006</strain>
    </source>
</reference>
<dbReference type="EMBL" id="BAABIS010000001">
    <property type="protein sequence ID" value="GAA4875744.1"/>
    <property type="molecule type" value="Genomic_DNA"/>
</dbReference>
<protein>
    <recommendedName>
        <fullName evidence="3">MFS transporter</fullName>
    </recommendedName>
</protein>
<name>A0ABP9ELZ3_9ACTN</name>
<dbReference type="RefSeq" id="WP_345700382.1">
    <property type="nucleotide sequence ID" value="NZ_BAABIS010000001.1"/>
</dbReference>
<keyword evidence="2" id="KW-1185">Reference proteome</keyword>
<comment type="caution">
    <text evidence="1">The sequence shown here is derived from an EMBL/GenBank/DDBJ whole genome shotgun (WGS) entry which is preliminary data.</text>
</comment>
<evidence type="ECO:0008006" key="3">
    <source>
        <dbReference type="Google" id="ProtNLM"/>
    </source>
</evidence>
<organism evidence="1 2">
    <name type="scientific">Kitasatospora terrestris</name>
    <dbReference type="NCBI Taxonomy" id="258051"/>
    <lineage>
        <taxon>Bacteria</taxon>
        <taxon>Bacillati</taxon>
        <taxon>Actinomycetota</taxon>
        <taxon>Actinomycetes</taxon>
        <taxon>Kitasatosporales</taxon>
        <taxon>Streptomycetaceae</taxon>
        <taxon>Kitasatospora</taxon>
    </lineage>
</organism>
<evidence type="ECO:0000313" key="1">
    <source>
        <dbReference type="EMBL" id="GAA4875744.1"/>
    </source>
</evidence>
<dbReference type="Proteomes" id="UP001501752">
    <property type="component" value="Unassembled WGS sequence"/>
</dbReference>